<reference evidence="3 4" key="1">
    <citation type="journal article" date="2018" name="Mol. Plant">
        <title>The genome of Artemisia annua provides insight into the evolution of Asteraceae family and artemisinin biosynthesis.</title>
        <authorList>
            <person name="Shen Q."/>
            <person name="Zhang L."/>
            <person name="Liao Z."/>
            <person name="Wang S."/>
            <person name="Yan T."/>
            <person name="Shi P."/>
            <person name="Liu M."/>
            <person name="Fu X."/>
            <person name="Pan Q."/>
            <person name="Wang Y."/>
            <person name="Lv Z."/>
            <person name="Lu X."/>
            <person name="Zhang F."/>
            <person name="Jiang W."/>
            <person name="Ma Y."/>
            <person name="Chen M."/>
            <person name="Hao X."/>
            <person name="Li L."/>
            <person name="Tang Y."/>
            <person name="Lv G."/>
            <person name="Zhou Y."/>
            <person name="Sun X."/>
            <person name="Brodelius P.E."/>
            <person name="Rose J.K.C."/>
            <person name="Tang K."/>
        </authorList>
    </citation>
    <scope>NUCLEOTIDE SEQUENCE [LARGE SCALE GENOMIC DNA]</scope>
    <source>
        <strain evidence="4">cv. Huhao1</strain>
        <tissue evidence="3">Leaf</tissue>
    </source>
</reference>
<dbReference type="AlphaFoldDB" id="A0A2U1LWP9"/>
<keyword evidence="1" id="KW-1133">Transmembrane helix</keyword>
<dbReference type="Proteomes" id="UP000245207">
    <property type="component" value="Unassembled WGS sequence"/>
</dbReference>
<dbReference type="InterPro" id="IPR043502">
    <property type="entry name" value="DNA/RNA_pol_sf"/>
</dbReference>
<dbReference type="OrthoDB" id="1741601at2759"/>
<dbReference type="PANTHER" id="PTHR33116">
    <property type="entry name" value="REVERSE TRANSCRIPTASE ZINC-BINDING DOMAIN-CONTAINING PROTEIN-RELATED-RELATED"/>
    <property type="match status" value="1"/>
</dbReference>
<keyword evidence="1" id="KW-0812">Transmembrane</keyword>
<proteinExistence type="predicted"/>
<protein>
    <submittedName>
        <fullName evidence="3">RNA-directed DNA polymerase, eukaryota, Reverse transcriptase zinc-binding domain protein</fullName>
    </submittedName>
</protein>
<dbReference type="InterPro" id="IPR000477">
    <property type="entry name" value="RT_dom"/>
</dbReference>
<dbReference type="SUPFAM" id="SSF56672">
    <property type="entry name" value="DNA/RNA polymerases"/>
    <property type="match status" value="1"/>
</dbReference>
<keyword evidence="3" id="KW-0548">Nucleotidyltransferase</keyword>
<feature type="domain" description="Reverse transcriptase" evidence="2">
    <location>
        <begin position="192"/>
        <end position="310"/>
    </location>
</feature>
<keyword evidence="3" id="KW-0808">Transferase</keyword>
<dbReference type="STRING" id="35608.A0A2U1LWP9"/>
<accession>A0A2U1LWP9</accession>
<dbReference type="Pfam" id="PF00078">
    <property type="entry name" value="RVT_1"/>
    <property type="match status" value="1"/>
</dbReference>
<keyword evidence="3" id="KW-0695">RNA-directed DNA polymerase</keyword>
<gene>
    <name evidence="3" type="ORF">CTI12_AA443240</name>
</gene>
<keyword evidence="1" id="KW-0472">Membrane</keyword>
<dbReference type="GO" id="GO:0003964">
    <property type="term" value="F:RNA-directed DNA polymerase activity"/>
    <property type="evidence" value="ECO:0007669"/>
    <property type="project" value="UniProtKB-KW"/>
</dbReference>
<organism evidence="3 4">
    <name type="scientific">Artemisia annua</name>
    <name type="common">Sweet wormwood</name>
    <dbReference type="NCBI Taxonomy" id="35608"/>
    <lineage>
        <taxon>Eukaryota</taxon>
        <taxon>Viridiplantae</taxon>
        <taxon>Streptophyta</taxon>
        <taxon>Embryophyta</taxon>
        <taxon>Tracheophyta</taxon>
        <taxon>Spermatophyta</taxon>
        <taxon>Magnoliopsida</taxon>
        <taxon>eudicotyledons</taxon>
        <taxon>Gunneridae</taxon>
        <taxon>Pentapetalae</taxon>
        <taxon>asterids</taxon>
        <taxon>campanulids</taxon>
        <taxon>Asterales</taxon>
        <taxon>Asteraceae</taxon>
        <taxon>Asteroideae</taxon>
        <taxon>Anthemideae</taxon>
        <taxon>Artemisiinae</taxon>
        <taxon>Artemisia</taxon>
    </lineage>
</organism>
<dbReference type="PANTHER" id="PTHR33116:SF78">
    <property type="entry name" value="OS12G0587133 PROTEIN"/>
    <property type="match status" value="1"/>
</dbReference>
<sequence length="463" mass="53001">MVIMGRVTRRVKPKTIATSNSNEVKFDSSISDPAFDVAIIDEERFLKQRAKVEWLRVGDSNSSYFHKLVNNRVATDRIDMVLDSNGVCHESSDVQGTFVSHYSHFLGNSGITSNLDTHDLFSNRRSKMLSMGDDKSLGLDGFTTAFFKGALDVIGGDVYNSVKVFFVSGKLLKEVNHTIIALIPKISTPTRVTDYRSISHYNFLFKCTSKIIWNRIKYSLSNLGHPRCAFKVNIQKAYDTVDWVFLREILTGFGFHECMVAWIRDCVSSTSFYISLNGSLHGMFKGRRGLRQGDPLSPYLFTLVLTLILKVRKIFWYKIGNGSNIFTWFDNWGPNCPIRDVVTVRDINRAGFGVQSSLTLCSRVYFWKEKLFAFCLYDIKGDKFRWIRGEEFRQQIVAGLNLMSITLSMARLWVKMSTLPPTVKILFGLFTSFFYYLTNLAGFCKLVQNKSVIMVLYVVDRNW</sequence>
<evidence type="ECO:0000313" key="4">
    <source>
        <dbReference type="Proteomes" id="UP000245207"/>
    </source>
</evidence>
<evidence type="ECO:0000259" key="2">
    <source>
        <dbReference type="Pfam" id="PF00078"/>
    </source>
</evidence>
<comment type="caution">
    <text evidence="3">The sequence shown here is derived from an EMBL/GenBank/DDBJ whole genome shotgun (WGS) entry which is preliminary data.</text>
</comment>
<dbReference type="EMBL" id="PKPP01007424">
    <property type="protein sequence ID" value="PWA53418.1"/>
    <property type="molecule type" value="Genomic_DNA"/>
</dbReference>
<feature type="transmembrane region" description="Helical" evidence="1">
    <location>
        <begin position="425"/>
        <end position="444"/>
    </location>
</feature>
<keyword evidence="4" id="KW-1185">Reference proteome</keyword>
<name>A0A2U1LWP9_ARTAN</name>
<evidence type="ECO:0000313" key="3">
    <source>
        <dbReference type="EMBL" id="PWA53418.1"/>
    </source>
</evidence>
<evidence type="ECO:0000256" key="1">
    <source>
        <dbReference type="SAM" id="Phobius"/>
    </source>
</evidence>